<keyword evidence="4 5" id="KW-0472">Membrane</keyword>
<reference evidence="8" key="1">
    <citation type="submission" date="2016-09" db="EMBL/GenBank/DDBJ databases">
        <authorList>
            <person name="Greninger A.L."/>
            <person name="Jerome K.R."/>
            <person name="Mcnair B."/>
            <person name="Wallis C."/>
            <person name="Fang F."/>
        </authorList>
    </citation>
    <scope>NUCLEOTIDE SEQUENCE [LARGE SCALE GENOMIC DNA]</scope>
    <source>
        <strain evidence="8">M6</strain>
    </source>
</reference>
<evidence type="ECO:0000256" key="4">
    <source>
        <dbReference type="ARBA" id="ARBA00023136"/>
    </source>
</evidence>
<evidence type="ECO:0000313" key="7">
    <source>
        <dbReference type="EMBL" id="ODQ89559.1"/>
    </source>
</evidence>
<evidence type="ECO:0000256" key="2">
    <source>
        <dbReference type="ARBA" id="ARBA00022692"/>
    </source>
</evidence>
<keyword evidence="2 5" id="KW-0812">Transmembrane</keyword>
<accession>A0A1E3RI94</accession>
<evidence type="ECO:0000256" key="3">
    <source>
        <dbReference type="ARBA" id="ARBA00022989"/>
    </source>
</evidence>
<dbReference type="OrthoDB" id="3701077at2"/>
<evidence type="ECO:0000256" key="1">
    <source>
        <dbReference type="ARBA" id="ARBA00004127"/>
    </source>
</evidence>
<protein>
    <recommendedName>
        <fullName evidence="6">DUF202 domain-containing protein</fullName>
    </recommendedName>
</protein>
<keyword evidence="8" id="KW-1185">Reference proteome</keyword>
<dbReference type="Pfam" id="PF02656">
    <property type="entry name" value="DUF202"/>
    <property type="match status" value="1"/>
</dbReference>
<dbReference type="STRING" id="1776.BHQ18_14170"/>
<comment type="caution">
    <text evidence="7">The sequence shown here is derived from an EMBL/GenBank/DDBJ whole genome shotgun (WGS) entry which is preliminary data.</text>
</comment>
<gene>
    <name evidence="7" type="ORF">BHQ18_14170</name>
</gene>
<dbReference type="AlphaFoldDB" id="A0A1E3RI94"/>
<keyword evidence="3 5" id="KW-1133">Transmembrane helix</keyword>
<evidence type="ECO:0000259" key="6">
    <source>
        <dbReference type="Pfam" id="PF02656"/>
    </source>
</evidence>
<proteinExistence type="predicted"/>
<evidence type="ECO:0000313" key="8">
    <source>
        <dbReference type="Proteomes" id="UP000094053"/>
    </source>
</evidence>
<dbReference type="RefSeq" id="WP_069414253.1">
    <property type="nucleotide sequence ID" value="NZ_JACKUL010000026.1"/>
</dbReference>
<dbReference type="InterPro" id="IPR003807">
    <property type="entry name" value="DUF202"/>
</dbReference>
<dbReference type="GO" id="GO:0012505">
    <property type="term" value="C:endomembrane system"/>
    <property type="evidence" value="ECO:0007669"/>
    <property type="project" value="UniProtKB-SubCell"/>
</dbReference>
<comment type="subcellular location">
    <subcellularLocation>
        <location evidence="1">Endomembrane system</location>
        <topology evidence="1">Multi-pass membrane protein</topology>
    </subcellularLocation>
</comment>
<organism evidence="7 8">
    <name type="scientific">Mycolicibacterium flavescens</name>
    <name type="common">Mycobacterium flavescens</name>
    <dbReference type="NCBI Taxonomy" id="1776"/>
    <lineage>
        <taxon>Bacteria</taxon>
        <taxon>Bacillati</taxon>
        <taxon>Actinomycetota</taxon>
        <taxon>Actinomycetes</taxon>
        <taxon>Mycobacteriales</taxon>
        <taxon>Mycobacteriaceae</taxon>
        <taxon>Mycolicibacterium</taxon>
    </lineage>
</organism>
<dbReference type="Proteomes" id="UP000094053">
    <property type="component" value="Unassembled WGS sequence"/>
</dbReference>
<dbReference type="EMBL" id="MIHA01000009">
    <property type="protein sequence ID" value="ODQ89559.1"/>
    <property type="molecule type" value="Genomic_DNA"/>
</dbReference>
<feature type="transmembrane region" description="Helical" evidence="5">
    <location>
        <begin position="48"/>
        <end position="65"/>
    </location>
</feature>
<name>A0A1E3RI94_MYCFV</name>
<feature type="transmembrane region" description="Helical" evidence="5">
    <location>
        <begin position="85"/>
        <end position="106"/>
    </location>
</feature>
<sequence>MSRRAPSKPGLAAERTLLSWERSSFGFLVGGALVMLRQHGPLGPARTALAVLAVSLALLVLALGVRRSRRFRIVGDGLVTSAPHLEVVAIGAATVAFATAVVVVLLS</sequence>
<evidence type="ECO:0000256" key="5">
    <source>
        <dbReference type="SAM" id="Phobius"/>
    </source>
</evidence>
<feature type="domain" description="DUF202" evidence="6">
    <location>
        <begin position="8"/>
        <end position="70"/>
    </location>
</feature>